<feature type="non-terminal residue" evidence="2">
    <location>
        <position position="107"/>
    </location>
</feature>
<dbReference type="InterPro" id="IPR012338">
    <property type="entry name" value="Beta-lactam/transpept-like"/>
</dbReference>
<gene>
    <name evidence="2" type="ORF">KDM89_21125</name>
</gene>
<dbReference type="Pfam" id="PF00905">
    <property type="entry name" value="Transpeptidase"/>
    <property type="match status" value="1"/>
</dbReference>
<dbReference type="GO" id="GO:0005886">
    <property type="term" value="C:plasma membrane"/>
    <property type="evidence" value="ECO:0007669"/>
    <property type="project" value="TreeGrafter"/>
</dbReference>
<name>A0A941DPM4_9BURK</name>
<dbReference type="InterPro" id="IPR001460">
    <property type="entry name" value="PCN-bd_Tpept"/>
</dbReference>
<dbReference type="PANTHER" id="PTHR30627">
    <property type="entry name" value="PEPTIDOGLYCAN D,D-TRANSPEPTIDASE"/>
    <property type="match status" value="1"/>
</dbReference>
<dbReference type="SUPFAM" id="SSF56601">
    <property type="entry name" value="beta-lactamase/transpeptidase-like"/>
    <property type="match status" value="1"/>
</dbReference>
<dbReference type="Proteomes" id="UP000680067">
    <property type="component" value="Unassembled WGS sequence"/>
</dbReference>
<dbReference type="GO" id="GO:0008658">
    <property type="term" value="F:penicillin binding"/>
    <property type="evidence" value="ECO:0007669"/>
    <property type="project" value="InterPro"/>
</dbReference>
<dbReference type="Gene3D" id="3.90.1310.10">
    <property type="entry name" value="Penicillin-binding protein 2a (Domain 2)"/>
    <property type="match status" value="1"/>
</dbReference>
<keyword evidence="3" id="KW-1185">Reference proteome</keyword>
<dbReference type="PANTHER" id="PTHR30627:SF2">
    <property type="entry name" value="PEPTIDOGLYCAN D,D-TRANSPEPTIDASE MRDA"/>
    <property type="match status" value="1"/>
</dbReference>
<dbReference type="GO" id="GO:0071972">
    <property type="term" value="F:peptidoglycan L,D-transpeptidase activity"/>
    <property type="evidence" value="ECO:0007669"/>
    <property type="project" value="TreeGrafter"/>
</dbReference>
<accession>A0A941DPM4</accession>
<feature type="domain" description="Penicillin-binding protein transpeptidase" evidence="1">
    <location>
        <begin position="17"/>
        <end position="106"/>
    </location>
</feature>
<evidence type="ECO:0000313" key="2">
    <source>
        <dbReference type="EMBL" id="MBR7784638.1"/>
    </source>
</evidence>
<comment type="caution">
    <text evidence="2">The sequence shown here is derived from an EMBL/GenBank/DDBJ whole genome shotgun (WGS) entry which is preliminary data.</text>
</comment>
<dbReference type="Gene3D" id="3.40.710.10">
    <property type="entry name" value="DD-peptidase/beta-lactamase superfamily"/>
    <property type="match status" value="1"/>
</dbReference>
<proteinExistence type="predicted"/>
<dbReference type="GO" id="GO:0071555">
    <property type="term" value="P:cell wall organization"/>
    <property type="evidence" value="ECO:0007669"/>
    <property type="project" value="TreeGrafter"/>
</dbReference>
<dbReference type="EMBL" id="JAGSPN010000435">
    <property type="protein sequence ID" value="MBR7784638.1"/>
    <property type="molecule type" value="Genomic_DNA"/>
</dbReference>
<organism evidence="2 3">
    <name type="scientific">Undibacterium luofuense</name>
    <dbReference type="NCBI Taxonomy" id="2828733"/>
    <lineage>
        <taxon>Bacteria</taxon>
        <taxon>Pseudomonadati</taxon>
        <taxon>Pseudomonadota</taxon>
        <taxon>Betaproteobacteria</taxon>
        <taxon>Burkholderiales</taxon>
        <taxon>Oxalobacteraceae</taxon>
        <taxon>Undibacterium</taxon>
    </lineage>
</organism>
<evidence type="ECO:0000313" key="3">
    <source>
        <dbReference type="Proteomes" id="UP000680067"/>
    </source>
</evidence>
<dbReference type="RefSeq" id="WP_268977915.1">
    <property type="nucleotide sequence ID" value="NZ_JAGSPN010000435.1"/>
</dbReference>
<reference evidence="2" key="1">
    <citation type="submission" date="2021-04" db="EMBL/GenBank/DDBJ databases">
        <title>novel species isolated from subtropical streams in China.</title>
        <authorList>
            <person name="Lu H."/>
        </authorList>
    </citation>
    <scope>NUCLEOTIDE SEQUENCE</scope>
    <source>
        <strain evidence="2">LFS511W</strain>
    </source>
</reference>
<sequence length="107" mass="11941">NLFVEGIDQQSWNELNTSEDKPLLNRPLTGAYPPGSTYKPFMALAALELGKRTPNQTIADPGYFTFGNHTFKDDRPGGHGMVDMYKSIVHSCDTYYYMLANDMGVDA</sequence>
<feature type="non-terminal residue" evidence="2">
    <location>
        <position position="1"/>
    </location>
</feature>
<evidence type="ECO:0000259" key="1">
    <source>
        <dbReference type="Pfam" id="PF00905"/>
    </source>
</evidence>
<dbReference type="InterPro" id="IPR050515">
    <property type="entry name" value="Beta-lactam/transpept"/>
</dbReference>
<protein>
    <submittedName>
        <fullName evidence="2">Penicillin-binding protein 2</fullName>
    </submittedName>
</protein>
<dbReference type="AlphaFoldDB" id="A0A941DPM4"/>